<accession>A0ACC2PSL5</accession>
<reference evidence="1" key="1">
    <citation type="submission" date="2023-04" db="EMBL/GenBank/DDBJ databases">
        <title>A chromosome-level genome assembly of the parasitoid wasp Eretmocerus hayati.</title>
        <authorList>
            <person name="Zhong Y."/>
            <person name="Liu S."/>
            <person name="Liu Y."/>
        </authorList>
    </citation>
    <scope>NUCLEOTIDE SEQUENCE</scope>
    <source>
        <strain evidence="1">ZJU_SS_LIU_2023</strain>
    </source>
</reference>
<gene>
    <name evidence="1" type="ORF">QAD02_020573</name>
</gene>
<dbReference type="Proteomes" id="UP001239111">
    <property type="component" value="Chromosome 1"/>
</dbReference>
<sequence>MVYGLIWLWKKTGIRDSKSDGGVVGKTSSANTLLRWSITRHITSAYSASMRERSGQPLSNDSDIDIKKLLKEDDDDVRKMLEYIKTHMADPFSDDTRADVLINISSGLVAPNDVASSLSNALSAGREKLLKFIEGSLQEGSEQKKSFYEPISRYDLRNFTTVTERKTNLQGKTSGCKEISPNLLYPRALAISSLCGGITLERILSYPLSNYPPIFSKPDGSRRKNTKSDLLHALEREINQFILKERPQSDNPIIIIDGIAVLQSLNDVGLRTFDDVALRIMEFLISRLMYANEVHIIFDRYDVTSLHPKEEERGCRYGHASKVDDVKGGRIMQDFKLVLANNERKSALTRFICEYLEVHLLKSPFLAANSGKRVILAGGFEPRNSAFVISSGLVSVIPELTCNHIEADTRIVFHAYMTSSLHANNNFTDLFIESLDTDVLLLLTAHHRDFAGSPSVWFHTGRIDRVSDKRRFIPIHILANKIGQQRSSALLALHAISGCDTTSSISGFGKKTVYETFTKMRTEDVTCLSKLSDLSFNCALDAVSRFMARLFDSKVVLQSENFSINSLRYRLAVEKNSPTTRLPPCESALIQHLKRSLWQIRESAQATQSQIEDCDPLECG</sequence>
<dbReference type="EMBL" id="CM056741">
    <property type="protein sequence ID" value="KAJ8684780.1"/>
    <property type="molecule type" value="Genomic_DNA"/>
</dbReference>
<evidence type="ECO:0000313" key="2">
    <source>
        <dbReference type="Proteomes" id="UP001239111"/>
    </source>
</evidence>
<organism evidence="1 2">
    <name type="scientific">Eretmocerus hayati</name>
    <dbReference type="NCBI Taxonomy" id="131215"/>
    <lineage>
        <taxon>Eukaryota</taxon>
        <taxon>Metazoa</taxon>
        <taxon>Ecdysozoa</taxon>
        <taxon>Arthropoda</taxon>
        <taxon>Hexapoda</taxon>
        <taxon>Insecta</taxon>
        <taxon>Pterygota</taxon>
        <taxon>Neoptera</taxon>
        <taxon>Endopterygota</taxon>
        <taxon>Hymenoptera</taxon>
        <taxon>Apocrita</taxon>
        <taxon>Proctotrupomorpha</taxon>
        <taxon>Chalcidoidea</taxon>
        <taxon>Aphelinidae</taxon>
        <taxon>Aphelininae</taxon>
        <taxon>Eretmocerus</taxon>
    </lineage>
</organism>
<name>A0ACC2PSL5_9HYME</name>
<proteinExistence type="predicted"/>
<comment type="caution">
    <text evidence="1">The sequence shown here is derived from an EMBL/GenBank/DDBJ whole genome shotgun (WGS) entry which is preliminary data.</text>
</comment>
<evidence type="ECO:0000313" key="1">
    <source>
        <dbReference type="EMBL" id="KAJ8684780.1"/>
    </source>
</evidence>
<protein>
    <submittedName>
        <fullName evidence="1">Uncharacterized protein</fullName>
    </submittedName>
</protein>
<keyword evidence="2" id="KW-1185">Reference proteome</keyword>